<dbReference type="InterPro" id="IPR050448">
    <property type="entry name" value="OpgB/LTA_synthase_biosynth"/>
</dbReference>
<keyword evidence="2" id="KW-1003">Cell membrane</keyword>
<evidence type="ECO:0000256" key="2">
    <source>
        <dbReference type="ARBA" id="ARBA00022475"/>
    </source>
</evidence>
<gene>
    <name evidence="8" type="ORF">AB5I84_02155</name>
</gene>
<dbReference type="CDD" id="cd16015">
    <property type="entry name" value="LTA_synthase"/>
    <property type="match status" value="1"/>
</dbReference>
<dbReference type="Gene3D" id="3.40.720.10">
    <property type="entry name" value="Alkaline Phosphatase, subunit A"/>
    <property type="match status" value="1"/>
</dbReference>
<accession>A0ABV4AH09</accession>
<keyword evidence="3 6" id="KW-0812">Transmembrane</keyword>
<evidence type="ECO:0000259" key="7">
    <source>
        <dbReference type="Pfam" id="PF00884"/>
    </source>
</evidence>
<dbReference type="RefSeq" id="WP_369454185.1">
    <property type="nucleotide sequence ID" value="NZ_JBGCUO010000001.1"/>
</dbReference>
<evidence type="ECO:0000313" key="9">
    <source>
        <dbReference type="Proteomes" id="UP001562065"/>
    </source>
</evidence>
<keyword evidence="9" id="KW-1185">Reference proteome</keyword>
<dbReference type="EMBL" id="JBGCUO010000001">
    <property type="protein sequence ID" value="MEY1660945.1"/>
    <property type="molecule type" value="Genomic_DNA"/>
</dbReference>
<evidence type="ECO:0000256" key="5">
    <source>
        <dbReference type="ARBA" id="ARBA00023136"/>
    </source>
</evidence>
<dbReference type="GO" id="GO:0016740">
    <property type="term" value="F:transferase activity"/>
    <property type="evidence" value="ECO:0007669"/>
    <property type="project" value="UniProtKB-KW"/>
</dbReference>
<evidence type="ECO:0000313" key="8">
    <source>
        <dbReference type="EMBL" id="MEY1660945.1"/>
    </source>
</evidence>
<comment type="caution">
    <text evidence="8">The sequence shown here is derived from an EMBL/GenBank/DDBJ whole genome shotgun (WGS) entry which is preliminary data.</text>
</comment>
<dbReference type="EC" id="2.7.8.-" evidence="8"/>
<evidence type="ECO:0000256" key="1">
    <source>
        <dbReference type="ARBA" id="ARBA00004651"/>
    </source>
</evidence>
<proteinExistence type="predicted"/>
<comment type="subcellular location">
    <subcellularLocation>
        <location evidence="1">Cell membrane</location>
        <topology evidence="1">Multi-pass membrane protein</topology>
    </subcellularLocation>
</comment>
<protein>
    <submittedName>
        <fullName evidence="8">LTA synthase family protein</fullName>
        <ecNumber evidence="8">2.7.8.-</ecNumber>
    </submittedName>
</protein>
<evidence type="ECO:0000256" key="6">
    <source>
        <dbReference type="SAM" id="Phobius"/>
    </source>
</evidence>
<sequence>MLILLPWTATVWLIPANWWHFHFYNDVLNISSLHYGSDILRAAKSLPALNHIPQAFLGSSTLIAGAATSLLLFPDAKRRGRLILSTIAALLLVGSAAYEVGHRQRLTGMDVLDQHPVMGFLRSSLASKGSLTDLHVNAVSQYKSPSDRESLLLPAPAIDDSRQPLNVIIIILESVRASETGFYGDKKYTPNLDRIAKQGIVISDFYANSTQTPRAEMSILCGVTDFSRGAPFSTYGLPIINNCLPRILANAGYETLWFHGYDKSFFDRTHFLSEMGFLEIHDRAQILQSNRDTEQLGWGVSDVAVFDYAFRQLEQTEAPFMAEILTLSNHYPFAWEWSAADWPGAASASISDDIMSQYRNGIRYTDYALGRFWDNFQHSPLKDNTILIITGDHGVPIYDTSTPASLFIRNELLFRVPFVAIFPDRDHVLMERVASQVDIAPTLVDALHINVPTAFLGSSLLTGDSRDKAIFLAGSGIGYREGSKHCYSPALVCTREEGSCTAEQTQAELVCRKSSSDLLQPDQVFLLAETAEPTFSVQKVVEFVDLSHSSGFMSYQERLPLPDTQN</sequence>
<dbReference type="PANTHER" id="PTHR47371">
    <property type="entry name" value="LIPOTEICHOIC ACID SYNTHASE"/>
    <property type="match status" value="1"/>
</dbReference>
<dbReference type="InterPro" id="IPR017850">
    <property type="entry name" value="Alkaline_phosphatase_core_sf"/>
</dbReference>
<organism evidence="8 9">
    <name type="scientific">Isoalcanivorax beigongshangi</name>
    <dbReference type="NCBI Taxonomy" id="3238810"/>
    <lineage>
        <taxon>Bacteria</taxon>
        <taxon>Pseudomonadati</taxon>
        <taxon>Pseudomonadota</taxon>
        <taxon>Gammaproteobacteria</taxon>
        <taxon>Oceanospirillales</taxon>
        <taxon>Alcanivoracaceae</taxon>
        <taxon>Isoalcanivorax</taxon>
    </lineage>
</organism>
<keyword evidence="5 6" id="KW-0472">Membrane</keyword>
<feature type="transmembrane region" description="Helical" evidence="6">
    <location>
        <begin position="55"/>
        <end position="73"/>
    </location>
</feature>
<dbReference type="SUPFAM" id="SSF53649">
    <property type="entry name" value="Alkaline phosphatase-like"/>
    <property type="match status" value="1"/>
</dbReference>
<evidence type="ECO:0000256" key="3">
    <source>
        <dbReference type="ARBA" id="ARBA00022692"/>
    </source>
</evidence>
<name>A0ABV4AH09_9GAMM</name>
<reference evidence="8 9" key="1">
    <citation type="submission" date="2024-07" db="EMBL/GenBank/DDBJ databases">
        <authorList>
            <person name="Ren Q."/>
        </authorList>
    </citation>
    <scope>NUCLEOTIDE SEQUENCE [LARGE SCALE GENOMIC DNA]</scope>
    <source>
        <strain evidence="8 9">REN37</strain>
    </source>
</reference>
<evidence type="ECO:0000256" key="4">
    <source>
        <dbReference type="ARBA" id="ARBA00022989"/>
    </source>
</evidence>
<keyword evidence="8" id="KW-0808">Transferase</keyword>
<dbReference type="InterPro" id="IPR000917">
    <property type="entry name" value="Sulfatase_N"/>
</dbReference>
<feature type="domain" description="Sulfatase N-terminal" evidence="7">
    <location>
        <begin position="166"/>
        <end position="448"/>
    </location>
</feature>
<dbReference type="Pfam" id="PF00884">
    <property type="entry name" value="Sulfatase"/>
    <property type="match status" value="1"/>
</dbReference>
<dbReference type="Proteomes" id="UP001562065">
    <property type="component" value="Unassembled WGS sequence"/>
</dbReference>
<feature type="transmembrane region" description="Helical" evidence="6">
    <location>
        <begin position="80"/>
        <end position="98"/>
    </location>
</feature>
<keyword evidence="4 6" id="KW-1133">Transmembrane helix</keyword>
<dbReference type="PANTHER" id="PTHR47371:SF3">
    <property type="entry name" value="PHOSPHOGLYCEROL TRANSFERASE I"/>
    <property type="match status" value="1"/>
</dbReference>